<dbReference type="InterPro" id="IPR012893">
    <property type="entry name" value="HipA-like_C"/>
</dbReference>
<proteinExistence type="inferred from homology"/>
<dbReference type="CDD" id="cd00090">
    <property type="entry name" value="HTH_ARSR"/>
    <property type="match status" value="1"/>
</dbReference>
<dbReference type="Pfam" id="PF07804">
    <property type="entry name" value="HipA_C"/>
    <property type="match status" value="1"/>
</dbReference>
<dbReference type="PANTHER" id="PTHR37419">
    <property type="entry name" value="SERINE/THREONINE-PROTEIN KINASE TOXIN HIPA"/>
    <property type="match status" value="1"/>
</dbReference>
<evidence type="ECO:0000256" key="2">
    <source>
        <dbReference type="ARBA" id="ARBA00022679"/>
    </source>
</evidence>
<comment type="similarity">
    <text evidence="1">Belongs to the HipA Ser/Thr kinase family.</text>
</comment>
<evidence type="ECO:0000256" key="3">
    <source>
        <dbReference type="ARBA" id="ARBA00022777"/>
    </source>
</evidence>
<accession>A0ABS0BYK9</accession>
<dbReference type="Gene3D" id="1.10.1070.20">
    <property type="match status" value="1"/>
</dbReference>
<evidence type="ECO:0000313" key="5">
    <source>
        <dbReference type="EMBL" id="MBF6058145.1"/>
    </source>
</evidence>
<dbReference type="InterPro" id="IPR052028">
    <property type="entry name" value="HipA_Ser/Thr_kinase"/>
</dbReference>
<dbReference type="Proteomes" id="UP001193680">
    <property type="component" value="Unassembled WGS sequence"/>
</dbReference>
<feature type="domain" description="HipA-like C-terminal" evidence="4">
    <location>
        <begin position="195"/>
        <end position="376"/>
    </location>
</feature>
<evidence type="ECO:0000256" key="1">
    <source>
        <dbReference type="ARBA" id="ARBA00010164"/>
    </source>
</evidence>
<comment type="caution">
    <text evidence="5">The sequence shown here is derived from an EMBL/GenBank/DDBJ whole genome shotgun (WGS) entry which is preliminary data.</text>
</comment>
<evidence type="ECO:0000313" key="6">
    <source>
        <dbReference type="Proteomes" id="UP001193680"/>
    </source>
</evidence>
<gene>
    <name evidence="5" type="ORF">H8792_007310</name>
</gene>
<sequence>MADNKETILHALRYEMLSSRDIAKRTGISQPTVSRVLKTLPVLKLGGGRSTIFTLLAKQDSLPLYQVDATGKLVRIGVLYERPDEETVLVYADGYQTYENLPYYLYDTLPAGFLGAITLEQIIQNDQTLTTRSDSWSYTQILHYLTHYGVDLAGNFVLGNFMAERASSLSFDVVSRENYAQITTQIKTSPQVFASSIAGEQPKFTAYNGTQHLIVKYSPLLNEQNPVAERHRDLMICEHLALEGLCEAGIPAAKSHLIKGDRLYLEIERFDRVGEYGRRGMVSLRALDAEYAGKNSHWVEIAQSLVHQKRISQKSFEQVEIAYAFGQFIANTDMHLGNFSFFLKGLEIDEAAPIYDMLPMAYMPKQGELMNPDMTVPRFVPVSETAKKRALATAKEFWMKVLEHQEISDDFKRLVASMSESLDY</sequence>
<organism evidence="5 6">
    <name type="scientific">Thiomicrorhabdus heinhorstiae</name>
    <dbReference type="NCBI Taxonomy" id="2748010"/>
    <lineage>
        <taxon>Bacteria</taxon>
        <taxon>Pseudomonadati</taxon>
        <taxon>Pseudomonadota</taxon>
        <taxon>Gammaproteobacteria</taxon>
        <taxon>Thiotrichales</taxon>
        <taxon>Piscirickettsiaceae</taxon>
        <taxon>Thiomicrorhabdus</taxon>
    </lineage>
</organism>
<dbReference type="Gene3D" id="1.10.10.10">
    <property type="entry name" value="Winged helix-like DNA-binding domain superfamily/Winged helix DNA-binding domain"/>
    <property type="match status" value="1"/>
</dbReference>
<dbReference type="PANTHER" id="PTHR37419:SF8">
    <property type="entry name" value="TOXIN YJJJ"/>
    <property type="match status" value="1"/>
</dbReference>
<keyword evidence="2" id="KW-0808">Transferase</keyword>
<dbReference type="RefSeq" id="WP_185978329.1">
    <property type="nucleotide sequence ID" value="NZ_JACBGI020000012.1"/>
</dbReference>
<keyword evidence="6" id="KW-1185">Reference proteome</keyword>
<protein>
    <submittedName>
        <fullName evidence="5">HipA domain-containing protein</fullName>
    </submittedName>
</protein>
<evidence type="ECO:0000259" key="4">
    <source>
        <dbReference type="Pfam" id="PF07804"/>
    </source>
</evidence>
<name>A0ABS0BYK9_9GAMM</name>
<dbReference type="InterPro" id="IPR011991">
    <property type="entry name" value="ArsR-like_HTH"/>
</dbReference>
<dbReference type="EMBL" id="JACBGI020000012">
    <property type="protein sequence ID" value="MBF6058145.1"/>
    <property type="molecule type" value="Genomic_DNA"/>
</dbReference>
<keyword evidence="3" id="KW-0418">Kinase</keyword>
<reference evidence="5 6" key="1">
    <citation type="submission" date="2020-11" db="EMBL/GenBank/DDBJ databases">
        <title>Sulfur oxidizing isolate from Hospital Hole Sinkhole.</title>
        <authorList>
            <person name="Scott K.M."/>
        </authorList>
    </citation>
    <scope>NUCLEOTIDE SEQUENCE [LARGE SCALE GENOMIC DNA]</scope>
    <source>
        <strain evidence="5 6">HH1</strain>
    </source>
</reference>
<dbReference type="InterPro" id="IPR036388">
    <property type="entry name" value="WH-like_DNA-bd_sf"/>
</dbReference>